<sequence>MTDDITDQGIPEPEGPTELIETDYEIGQDNIEGSLGPFGFDIHNPVFMISGLTIMVFVFYALALPEQAGALFGWLRPALTSTFDWFFMGAANLFVLFCLLLIVLPVGGVRLGGRDAAPDYTYLGWFAMLFAAGMGIGLMFFGVLEPVYHMAISQPLGVASPFGPDGALIAENVEAARTMGLAATIYHWGLHPWAIYAVVALALALFTYNKGLPLTIRSAFYPLLGDRVWGWWGHLIDTLAVFATLFGLATSLGFGAQQANAGLGHIFGVPENVTVQVVLITAITGVALVSVMRGLDGGVKVLSEINMGLAALLLVFVLLAGPTLTILSDFTSGLVAYGKELPALSNPFGREDAGYVEGWTSFYWAWWISWSPFVGMFIARVSRGRTVREFLIAVLLVPSLVCILWMAVFGGTAIDQVLSDPAGSAVKAQVIDAYNPPMALFSMLEGLPLAAITSVIGIVLVVVFFVTSSDSGSLVIDTITAGGKIDAPVSQRVFWCTFEGAVAIVLLIGGGLGALQAMVISTGLPFTVVLLLMCFAIFRGLLSETRGQTGSDQ</sequence>
<keyword evidence="6 8" id="KW-1133">Transmembrane helix</keyword>
<feature type="transmembrane region" description="Helical" evidence="8">
    <location>
        <begin position="120"/>
        <end position="144"/>
    </location>
</feature>
<keyword evidence="3" id="KW-0813">Transport</keyword>
<accession>A0A4R2RCP5</accession>
<feature type="transmembrane region" description="Helical" evidence="8">
    <location>
        <begin position="46"/>
        <end position="65"/>
    </location>
</feature>
<comment type="similarity">
    <text evidence="2">Belongs to the BCCT transporter (TC 2.A.15) family.</text>
</comment>
<feature type="transmembrane region" description="Helical" evidence="8">
    <location>
        <begin position="229"/>
        <end position="254"/>
    </location>
</feature>
<evidence type="ECO:0000256" key="3">
    <source>
        <dbReference type="ARBA" id="ARBA00022448"/>
    </source>
</evidence>
<feature type="transmembrane region" description="Helical" evidence="8">
    <location>
        <begin position="274"/>
        <end position="295"/>
    </location>
</feature>
<keyword evidence="7 8" id="KW-0472">Membrane</keyword>
<comment type="subcellular location">
    <subcellularLocation>
        <location evidence="1">Cell membrane</location>
        <topology evidence="1">Multi-pass membrane protein</topology>
    </subcellularLocation>
</comment>
<evidence type="ECO:0000256" key="7">
    <source>
        <dbReference type="ARBA" id="ARBA00023136"/>
    </source>
</evidence>
<gene>
    <name evidence="9" type="ORF">EV663_10989</name>
</gene>
<dbReference type="Pfam" id="PF02028">
    <property type="entry name" value="BCCT"/>
    <property type="match status" value="1"/>
</dbReference>
<organism evidence="9 10">
    <name type="scientific">Rhodovulum bhavnagarense</name>
    <dbReference type="NCBI Taxonomy" id="992286"/>
    <lineage>
        <taxon>Bacteria</taxon>
        <taxon>Pseudomonadati</taxon>
        <taxon>Pseudomonadota</taxon>
        <taxon>Alphaproteobacteria</taxon>
        <taxon>Rhodobacterales</taxon>
        <taxon>Paracoccaceae</taxon>
        <taxon>Rhodovulum</taxon>
    </lineage>
</organism>
<dbReference type="NCBIfam" id="TIGR00842">
    <property type="entry name" value="bcct"/>
    <property type="match status" value="1"/>
</dbReference>
<feature type="transmembrane region" description="Helical" evidence="8">
    <location>
        <begin position="518"/>
        <end position="538"/>
    </location>
</feature>
<dbReference type="InterPro" id="IPR000060">
    <property type="entry name" value="BCCT_transptr"/>
</dbReference>
<dbReference type="GO" id="GO:0022857">
    <property type="term" value="F:transmembrane transporter activity"/>
    <property type="evidence" value="ECO:0007669"/>
    <property type="project" value="InterPro"/>
</dbReference>
<dbReference type="AlphaFoldDB" id="A0A4R2RCP5"/>
<evidence type="ECO:0000256" key="6">
    <source>
        <dbReference type="ARBA" id="ARBA00022989"/>
    </source>
</evidence>
<dbReference type="RefSeq" id="WP_132951726.1">
    <property type="nucleotide sequence ID" value="NZ_SLXU01000009.1"/>
</dbReference>
<dbReference type="Proteomes" id="UP000295050">
    <property type="component" value="Unassembled WGS sequence"/>
</dbReference>
<feature type="transmembrane region" description="Helical" evidence="8">
    <location>
        <begin position="446"/>
        <end position="466"/>
    </location>
</feature>
<evidence type="ECO:0000313" key="9">
    <source>
        <dbReference type="EMBL" id="TCP60583.1"/>
    </source>
</evidence>
<feature type="transmembrane region" description="Helical" evidence="8">
    <location>
        <begin position="493"/>
        <end position="512"/>
    </location>
</feature>
<feature type="transmembrane region" description="Helical" evidence="8">
    <location>
        <begin position="190"/>
        <end position="208"/>
    </location>
</feature>
<reference evidence="9 10" key="1">
    <citation type="submission" date="2019-03" db="EMBL/GenBank/DDBJ databases">
        <title>Genomic Encyclopedia of Type Strains, Phase IV (KMG-IV): sequencing the most valuable type-strain genomes for metagenomic binning, comparative biology and taxonomic classification.</title>
        <authorList>
            <person name="Goeker M."/>
        </authorList>
    </citation>
    <scope>NUCLEOTIDE SEQUENCE [LARGE SCALE GENOMIC DNA]</scope>
    <source>
        <strain evidence="9 10">DSM 24766</strain>
    </source>
</reference>
<dbReference type="PANTHER" id="PTHR30047:SF7">
    <property type="entry name" value="HIGH-AFFINITY CHOLINE TRANSPORT PROTEIN"/>
    <property type="match status" value="1"/>
</dbReference>
<comment type="caution">
    <text evidence="9">The sequence shown here is derived from an EMBL/GenBank/DDBJ whole genome shotgun (WGS) entry which is preliminary data.</text>
</comment>
<proteinExistence type="inferred from homology"/>
<keyword evidence="10" id="KW-1185">Reference proteome</keyword>
<evidence type="ECO:0000256" key="1">
    <source>
        <dbReference type="ARBA" id="ARBA00004651"/>
    </source>
</evidence>
<feature type="transmembrane region" description="Helical" evidence="8">
    <location>
        <begin position="391"/>
        <end position="414"/>
    </location>
</feature>
<dbReference type="EMBL" id="SLXU01000009">
    <property type="protein sequence ID" value="TCP60583.1"/>
    <property type="molecule type" value="Genomic_DNA"/>
</dbReference>
<dbReference type="PANTHER" id="PTHR30047">
    <property type="entry name" value="HIGH-AFFINITY CHOLINE TRANSPORT PROTEIN-RELATED"/>
    <property type="match status" value="1"/>
</dbReference>
<evidence type="ECO:0000256" key="4">
    <source>
        <dbReference type="ARBA" id="ARBA00022475"/>
    </source>
</evidence>
<evidence type="ECO:0000256" key="5">
    <source>
        <dbReference type="ARBA" id="ARBA00022692"/>
    </source>
</evidence>
<name>A0A4R2RCP5_9RHOB</name>
<evidence type="ECO:0000256" key="8">
    <source>
        <dbReference type="SAM" id="Phobius"/>
    </source>
</evidence>
<evidence type="ECO:0000256" key="2">
    <source>
        <dbReference type="ARBA" id="ARBA00005658"/>
    </source>
</evidence>
<feature type="transmembrane region" description="Helical" evidence="8">
    <location>
        <begin position="85"/>
        <end position="108"/>
    </location>
</feature>
<feature type="transmembrane region" description="Helical" evidence="8">
    <location>
        <begin position="361"/>
        <end position="379"/>
    </location>
</feature>
<keyword evidence="5 8" id="KW-0812">Transmembrane</keyword>
<protein>
    <submittedName>
        <fullName evidence="9">BCCT family betaine/carnitine transporter</fullName>
    </submittedName>
</protein>
<evidence type="ECO:0000313" key="10">
    <source>
        <dbReference type="Proteomes" id="UP000295050"/>
    </source>
</evidence>
<keyword evidence="4" id="KW-1003">Cell membrane</keyword>
<dbReference type="GO" id="GO:0005886">
    <property type="term" value="C:plasma membrane"/>
    <property type="evidence" value="ECO:0007669"/>
    <property type="project" value="UniProtKB-SubCell"/>
</dbReference>
<feature type="transmembrane region" description="Helical" evidence="8">
    <location>
        <begin position="307"/>
        <end position="327"/>
    </location>
</feature>
<dbReference type="OrthoDB" id="9775735at2"/>